<dbReference type="InterPro" id="IPR013785">
    <property type="entry name" value="Aldolase_TIM"/>
</dbReference>
<dbReference type="GO" id="GO:0016829">
    <property type="term" value="F:lyase activity"/>
    <property type="evidence" value="ECO:0007669"/>
    <property type="project" value="UniProtKB-KW"/>
</dbReference>
<keyword evidence="6" id="KW-0411">Iron-sulfur</keyword>
<dbReference type="Gene3D" id="3.20.20.70">
    <property type="entry name" value="Aldolase class I"/>
    <property type="match status" value="1"/>
</dbReference>
<dbReference type="SUPFAM" id="SSF102114">
    <property type="entry name" value="Radical SAM enzymes"/>
    <property type="match status" value="1"/>
</dbReference>
<accession>A0A381NYK6</accession>
<evidence type="ECO:0000256" key="6">
    <source>
        <dbReference type="ARBA" id="ARBA00023014"/>
    </source>
</evidence>
<dbReference type="InterPro" id="IPR058240">
    <property type="entry name" value="rSAM_sf"/>
</dbReference>
<keyword evidence="1" id="KW-0004">4Fe-4S</keyword>
<name>A0A381NYK6_9ZZZZ</name>
<evidence type="ECO:0000259" key="8">
    <source>
        <dbReference type="PROSITE" id="PS51918"/>
    </source>
</evidence>
<feature type="non-terminal residue" evidence="9">
    <location>
        <position position="1"/>
    </location>
</feature>
<dbReference type="Pfam" id="PF04055">
    <property type="entry name" value="Radical_SAM"/>
    <property type="match status" value="1"/>
</dbReference>
<evidence type="ECO:0000313" key="9">
    <source>
        <dbReference type="EMBL" id="SUZ58988.1"/>
    </source>
</evidence>
<evidence type="ECO:0000256" key="2">
    <source>
        <dbReference type="ARBA" id="ARBA00022691"/>
    </source>
</evidence>
<keyword evidence="4" id="KW-0460">Magnesium</keyword>
<dbReference type="InterPro" id="IPR007197">
    <property type="entry name" value="rSAM"/>
</dbReference>
<evidence type="ECO:0000256" key="4">
    <source>
        <dbReference type="ARBA" id="ARBA00022842"/>
    </source>
</evidence>
<dbReference type="AlphaFoldDB" id="A0A381NYK6"/>
<dbReference type="EMBL" id="UINC01000654">
    <property type="protein sequence ID" value="SUZ58988.1"/>
    <property type="molecule type" value="Genomic_DNA"/>
</dbReference>
<dbReference type="GO" id="GO:0046872">
    <property type="term" value="F:metal ion binding"/>
    <property type="evidence" value="ECO:0007669"/>
    <property type="project" value="UniProtKB-KW"/>
</dbReference>
<sequence>VSTAESPFLRITEVFHSIQGESTWSGRPCTFVRLTGCPLRCVWCDTEYAFHGGERQTLDEIVDAVRSIGTSLVQITGGEPLAHPNAYLLTERLLDEGFTVLVETSGAFDVAPLDRRAHRIMDLKCPGSGESDKNLWENLDHLTGLDEVKFVVLDRTDYEWARDTIRERGLDRRLEEDTLGELLISPVWDACDLLDLAGWILEDQLPVRLQTQLHKHIWDPDDRGV</sequence>
<dbReference type="CDD" id="cd01335">
    <property type="entry name" value="Radical_SAM"/>
    <property type="match status" value="1"/>
</dbReference>
<dbReference type="PANTHER" id="PTHR42836">
    <property type="entry name" value="7-CARBOXY-7-DEAZAGUANINE SYNTHASE"/>
    <property type="match status" value="1"/>
</dbReference>
<dbReference type="PANTHER" id="PTHR42836:SF1">
    <property type="entry name" value="7-CARBOXY-7-DEAZAGUANINE SYNTHASE"/>
    <property type="match status" value="1"/>
</dbReference>
<evidence type="ECO:0000256" key="5">
    <source>
        <dbReference type="ARBA" id="ARBA00023004"/>
    </source>
</evidence>
<keyword evidence="2" id="KW-0949">S-adenosyl-L-methionine</keyword>
<organism evidence="9">
    <name type="scientific">marine metagenome</name>
    <dbReference type="NCBI Taxonomy" id="408172"/>
    <lineage>
        <taxon>unclassified sequences</taxon>
        <taxon>metagenomes</taxon>
        <taxon>ecological metagenomes</taxon>
    </lineage>
</organism>
<proteinExistence type="inferred from homology"/>
<evidence type="ECO:0000256" key="1">
    <source>
        <dbReference type="ARBA" id="ARBA00022485"/>
    </source>
</evidence>
<dbReference type="PIRSF" id="PIRSF000370">
    <property type="entry name" value="QueE"/>
    <property type="match status" value="1"/>
</dbReference>
<evidence type="ECO:0000256" key="7">
    <source>
        <dbReference type="ARBA" id="ARBA00023239"/>
    </source>
</evidence>
<keyword evidence="5" id="KW-0408">Iron</keyword>
<keyword evidence="7" id="KW-0456">Lyase</keyword>
<feature type="domain" description="Radical SAM core" evidence="8">
    <location>
        <begin position="24"/>
        <end position="225"/>
    </location>
</feature>
<evidence type="ECO:0000256" key="3">
    <source>
        <dbReference type="ARBA" id="ARBA00022723"/>
    </source>
</evidence>
<dbReference type="InterPro" id="IPR024924">
    <property type="entry name" value="7-CO-7-deazaguanine_synth-like"/>
</dbReference>
<protein>
    <recommendedName>
        <fullName evidence="8">Radical SAM core domain-containing protein</fullName>
    </recommendedName>
</protein>
<dbReference type="HAMAP" id="MF_00917">
    <property type="entry name" value="QueE"/>
    <property type="match status" value="1"/>
</dbReference>
<reference evidence="9" key="1">
    <citation type="submission" date="2018-05" db="EMBL/GenBank/DDBJ databases">
        <authorList>
            <person name="Lanie J.A."/>
            <person name="Ng W.-L."/>
            <person name="Kazmierczak K.M."/>
            <person name="Andrzejewski T.M."/>
            <person name="Davidsen T.M."/>
            <person name="Wayne K.J."/>
            <person name="Tettelin H."/>
            <person name="Glass J.I."/>
            <person name="Rusch D."/>
            <person name="Podicherti R."/>
            <person name="Tsui H.-C.T."/>
            <person name="Winkler M.E."/>
        </authorList>
    </citation>
    <scope>NUCLEOTIDE SEQUENCE</scope>
</reference>
<dbReference type="GO" id="GO:0051539">
    <property type="term" value="F:4 iron, 4 sulfur cluster binding"/>
    <property type="evidence" value="ECO:0007669"/>
    <property type="project" value="UniProtKB-KW"/>
</dbReference>
<dbReference type="SFLD" id="SFLDS00029">
    <property type="entry name" value="Radical_SAM"/>
    <property type="match status" value="1"/>
</dbReference>
<keyword evidence="3" id="KW-0479">Metal-binding</keyword>
<dbReference type="PROSITE" id="PS51918">
    <property type="entry name" value="RADICAL_SAM"/>
    <property type="match status" value="1"/>
</dbReference>
<gene>
    <name evidence="9" type="ORF">METZ01_LOCUS11842</name>
</gene>